<dbReference type="HOGENOM" id="CLU_1927984_0_0_1"/>
<evidence type="ECO:0000313" key="2">
    <source>
        <dbReference type="EMBL" id="EDR02955.1"/>
    </source>
</evidence>
<dbReference type="GeneID" id="6082017"/>
<name>B0DQW1_LACBS</name>
<dbReference type="InParanoid" id="B0DQW1"/>
<proteinExistence type="predicted"/>
<sequence>MAVWTPSVESVPLYRNRRIVLRRRRFCMGNCVKHYRQVRFFETGEKGINLIGGQKNVKTISHTADEFEACYVESEASRRSVDTRHPYDGHLHPRTVLVEIPKETLTGRGTDETYPFTTRPVDGRSRPDGRT</sequence>
<dbReference type="Proteomes" id="UP000001194">
    <property type="component" value="Unassembled WGS sequence"/>
</dbReference>
<gene>
    <name evidence="2" type="ORF">LACBIDRAFT_331976</name>
</gene>
<organism evidence="3">
    <name type="scientific">Laccaria bicolor (strain S238N-H82 / ATCC MYA-4686)</name>
    <name type="common">Bicoloured deceiver</name>
    <name type="synonym">Laccaria laccata var. bicolor</name>
    <dbReference type="NCBI Taxonomy" id="486041"/>
    <lineage>
        <taxon>Eukaryota</taxon>
        <taxon>Fungi</taxon>
        <taxon>Dikarya</taxon>
        <taxon>Basidiomycota</taxon>
        <taxon>Agaricomycotina</taxon>
        <taxon>Agaricomycetes</taxon>
        <taxon>Agaricomycetidae</taxon>
        <taxon>Agaricales</taxon>
        <taxon>Agaricineae</taxon>
        <taxon>Hydnangiaceae</taxon>
        <taxon>Laccaria</taxon>
    </lineage>
</organism>
<dbReference type="AlphaFoldDB" id="B0DQW1"/>
<protein>
    <submittedName>
        <fullName evidence="2">Predicted protein</fullName>
    </submittedName>
</protein>
<keyword evidence="3" id="KW-1185">Reference proteome</keyword>
<accession>B0DQW1</accession>
<dbReference type="KEGG" id="lbc:LACBIDRAFT_331976"/>
<dbReference type="EMBL" id="DS547127">
    <property type="protein sequence ID" value="EDR02955.1"/>
    <property type="molecule type" value="Genomic_DNA"/>
</dbReference>
<reference evidence="2 3" key="1">
    <citation type="journal article" date="2008" name="Nature">
        <title>The genome of Laccaria bicolor provides insights into mycorrhizal symbiosis.</title>
        <authorList>
            <person name="Martin F."/>
            <person name="Aerts A."/>
            <person name="Ahren D."/>
            <person name="Brun A."/>
            <person name="Danchin E.G.J."/>
            <person name="Duchaussoy F."/>
            <person name="Gibon J."/>
            <person name="Kohler A."/>
            <person name="Lindquist E."/>
            <person name="Pereda V."/>
            <person name="Salamov A."/>
            <person name="Shapiro H.J."/>
            <person name="Wuyts J."/>
            <person name="Blaudez D."/>
            <person name="Buee M."/>
            <person name="Brokstein P."/>
            <person name="Canbaeck B."/>
            <person name="Cohen D."/>
            <person name="Courty P.E."/>
            <person name="Coutinho P.M."/>
            <person name="Delaruelle C."/>
            <person name="Detter J.C."/>
            <person name="Deveau A."/>
            <person name="DiFazio S."/>
            <person name="Duplessis S."/>
            <person name="Fraissinet-Tachet L."/>
            <person name="Lucic E."/>
            <person name="Frey-Klett P."/>
            <person name="Fourrey C."/>
            <person name="Feussner I."/>
            <person name="Gay G."/>
            <person name="Grimwood J."/>
            <person name="Hoegger P.J."/>
            <person name="Jain P."/>
            <person name="Kilaru S."/>
            <person name="Labbe J."/>
            <person name="Lin Y.C."/>
            <person name="Legue V."/>
            <person name="Le Tacon F."/>
            <person name="Marmeisse R."/>
            <person name="Melayah D."/>
            <person name="Montanini B."/>
            <person name="Muratet M."/>
            <person name="Nehls U."/>
            <person name="Niculita-Hirzel H."/>
            <person name="Oudot-Le Secq M.P."/>
            <person name="Peter M."/>
            <person name="Quesneville H."/>
            <person name="Rajashekar B."/>
            <person name="Reich M."/>
            <person name="Rouhier N."/>
            <person name="Schmutz J."/>
            <person name="Yin T."/>
            <person name="Chalot M."/>
            <person name="Henrissat B."/>
            <person name="Kuees U."/>
            <person name="Lucas S."/>
            <person name="Van de Peer Y."/>
            <person name="Podila G.K."/>
            <person name="Polle A."/>
            <person name="Pukkila P.J."/>
            <person name="Richardson P.M."/>
            <person name="Rouze P."/>
            <person name="Sanders I.R."/>
            <person name="Stajich J.E."/>
            <person name="Tunlid A."/>
            <person name="Tuskan G."/>
            <person name="Grigoriev I.V."/>
        </authorList>
    </citation>
    <scope>NUCLEOTIDE SEQUENCE [LARGE SCALE GENOMIC DNA]</scope>
    <source>
        <strain evidence="3">S238N-H82 / ATCC MYA-4686</strain>
    </source>
</reference>
<evidence type="ECO:0000313" key="3">
    <source>
        <dbReference type="Proteomes" id="UP000001194"/>
    </source>
</evidence>
<feature type="compositionally biased region" description="Basic and acidic residues" evidence="1">
    <location>
        <begin position="121"/>
        <end position="131"/>
    </location>
</feature>
<evidence type="ECO:0000256" key="1">
    <source>
        <dbReference type="SAM" id="MobiDB-lite"/>
    </source>
</evidence>
<dbReference type="RefSeq" id="XP_001886378.1">
    <property type="nucleotide sequence ID" value="XM_001886343.1"/>
</dbReference>
<feature type="region of interest" description="Disordered" evidence="1">
    <location>
        <begin position="101"/>
        <end position="131"/>
    </location>
</feature>